<dbReference type="RefSeq" id="WP_047964951.1">
    <property type="nucleotide sequence ID" value="NZ_CAWMBG010000173.1"/>
</dbReference>
<feature type="domain" description="HTH arsR-type" evidence="1">
    <location>
        <begin position="2"/>
        <end position="97"/>
    </location>
</feature>
<dbReference type="SUPFAM" id="SSF46785">
    <property type="entry name" value="Winged helix' DNA-binding domain"/>
    <property type="match status" value="1"/>
</dbReference>
<proteinExistence type="predicted"/>
<dbReference type="InterPro" id="IPR052543">
    <property type="entry name" value="HTH_Metal-responsive_Reg"/>
</dbReference>
<evidence type="ECO:0000313" key="3">
    <source>
        <dbReference type="Proteomes" id="UP000036277"/>
    </source>
</evidence>
<reference evidence="2 3" key="1">
    <citation type="submission" date="2015-06" db="EMBL/GenBank/DDBJ databases">
        <title>Draft Whole-Genome Sequence of the Entomopathogenic Bacterium Xenorhabdus khoisanae.</title>
        <authorList>
            <person name="Naidoo S."/>
            <person name="Featherston J."/>
            <person name="Gray V.M."/>
        </authorList>
    </citation>
    <scope>NUCLEOTIDE SEQUENCE [LARGE SCALE GENOMIC DNA]</scope>
    <source>
        <strain evidence="2 3">MCB</strain>
    </source>
</reference>
<sequence>MHEFTLEKRVSAIAAVLADYTRSRMLFLLMDGRAYTATELSAATDVVPSTTSAHLNRLVEESLISCIKQGRHRYFKIYNKEVAQLLENMMCFANGGYNDIVKISTPQSLRFFRTCYDHMAGEIAVKIHDSLLVNHWMTDNYELTPTGKDFLISLDIGSHMALSSRRKFACSCLDWSERHFHLGGFLGASLLDAFLKKKWAIRQLDSRELVLTESGKRGLKQKFDVEIDGGINRHMM</sequence>
<comment type="caution">
    <text evidence="2">The sequence shown here is derived from an EMBL/GenBank/DDBJ whole genome shotgun (WGS) entry which is preliminary data.</text>
</comment>
<dbReference type="STRING" id="880157.AB204_19030"/>
<dbReference type="InterPro" id="IPR036390">
    <property type="entry name" value="WH_DNA-bd_sf"/>
</dbReference>
<dbReference type="Gene3D" id="1.10.10.10">
    <property type="entry name" value="Winged helix-like DNA-binding domain superfamily/Winged helix DNA-binding domain"/>
    <property type="match status" value="1"/>
</dbReference>
<gene>
    <name evidence="2" type="ORF">AB204_19030</name>
</gene>
<dbReference type="Pfam" id="PF01022">
    <property type="entry name" value="HTH_5"/>
    <property type="match status" value="1"/>
</dbReference>
<dbReference type="InterPro" id="IPR001845">
    <property type="entry name" value="HTH_ArsR_DNA-bd_dom"/>
</dbReference>
<dbReference type="GO" id="GO:0097063">
    <property type="term" value="F:cadmium ion sensor activity"/>
    <property type="evidence" value="ECO:0007669"/>
    <property type="project" value="TreeGrafter"/>
</dbReference>
<organism evidence="2 3">
    <name type="scientific">Xenorhabdus khoisanae</name>
    <dbReference type="NCBI Taxonomy" id="880157"/>
    <lineage>
        <taxon>Bacteria</taxon>
        <taxon>Pseudomonadati</taxon>
        <taxon>Pseudomonadota</taxon>
        <taxon>Gammaproteobacteria</taxon>
        <taxon>Enterobacterales</taxon>
        <taxon>Morganellaceae</taxon>
        <taxon>Xenorhabdus</taxon>
    </lineage>
</organism>
<evidence type="ECO:0000259" key="1">
    <source>
        <dbReference type="PROSITE" id="PS50987"/>
    </source>
</evidence>
<dbReference type="PROSITE" id="PS50987">
    <property type="entry name" value="HTH_ARSR_2"/>
    <property type="match status" value="1"/>
</dbReference>
<accession>A0A0J5FNA2</accession>
<protein>
    <submittedName>
        <fullName evidence="2">ArsR family transcriptional regulator</fullName>
    </submittedName>
</protein>
<dbReference type="GO" id="GO:0003677">
    <property type="term" value="F:DNA binding"/>
    <property type="evidence" value="ECO:0007669"/>
    <property type="project" value="TreeGrafter"/>
</dbReference>
<dbReference type="EMBL" id="LFCV01000173">
    <property type="protein sequence ID" value="KMJ43564.1"/>
    <property type="molecule type" value="Genomic_DNA"/>
</dbReference>
<dbReference type="GO" id="GO:0003700">
    <property type="term" value="F:DNA-binding transcription factor activity"/>
    <property type="evidence" value="ECO:0007669"/>
    <property type="project" value="InterPro"/>
</dbReference>
<dbReference type="GO" id="GO:0032791">
    <property type="term" value="F:lead ion binding"/>
    <property type="evidence" value="ECO:0007669"/>
    <property type="project" value="TreeGrafter"/>
</dbReference>
<dbReference type="Proteomes" id="UP000036277">
    <property type="component" value="Unassembled WGS sequence"/>
</dbReference>
<dbReference type="OrthoDB" id="9797716at2"/>
<keyword evidence="3" id="KW-1185">Reference proteome</keyword>
<dbReference type="InterPro" id="IPR036388">
    <property type="entry name" value="WH-like_DNA-bd_sf"/>
</dbReference>
<dbReference type="PANTHER" id="PTHR39168">
    <property type="entry name" value="TRANSCRIPTIONAL REGULATOR-RELATED"/>
    <property type="match status" value="1"/>
</dbReference>
<dbReference type="GO" id="GO:0046686">
    <property type="term" value="P:response to cadmium ion"/>
    <property type="evidence" value="ECO:0007669"/>
    <property type="project" value="TreeGrafter"/>
</dbReference>
<dbReference type="SMART" id="SM00418">
    <property type="entry name" value="HTH_ARSR"/>
    <property type="match status" value="1"/>
</dbReference>
<evidence type="ECO:0000313" key="2">
    <source>
        <dbReference type="EMBL" id="KMJ43564.1"/>
    </source>
</evidence>
<dbReference type="PANTHER" id="PTHR39168:SF1">
    <property type="entry name" value="TRANSCRIPTIONAL REGULATORY PROTEIN"/>
    <property type="match status" value="1"/>
</dbReference>
<dbReference type="PATRIC" id="fig|880157.4.peg.4093"/>
<name>A0A0J5FNA2_9GAMM</name>
<dbReference type="CDD" id="cd00090">
    <property type="entry name" value="HTH_ARSR"/>
    <property type="match status" value="1"/>
</dbReference>
<dbReference type="AlphaFoldDB" id="A0A0J5FNA2"/>
<dbReference type="InterPro" id="IPR011991">
    <property type="entry name" value="ArsR-like_HTH"/>
</dbReference>
<dbReference type="GO" id="GO:0010288">
    <property type="term" value="P:response to lead ion"/>
    <property type="evidence" value="ECO:0007669"/>
    <property type="project" value="TreeGrafter"/>
</dbReference>